<comment type="caution">
    <text evidence="7">The sequence shown here is derived from an EMBL/GenBank/DDBJ whole genome shotgun (WGS) entry which is preliminary data.</text>
</comment>
<evidence type="ECO:0000256" key="3">
    <source>
        <dbReference type="ARBA" id="ARBA00023159"/>
    </source>
</evidence>
<evidence type="ECO:0000256" key="2">
    <source>
        <dbReference type="ARBA" id="ARBA00023015"/>
    </source>
</evidence>
<organism evidence="7 8">
    <name type="scientific">Breznakia pachnodae</name>
    <dbReference type="NCBI Taxonomy" id="265178"/>
    <lineage>
        <taxon>Bacteria</taxon>
        <taxon>Bacillati</taxon>
        <taxon>Bacillota</taxon>
        <taxon>Erysipelotrichia</taxon>
        <taxon>Erysipelotrichales</taxon>
        <taxon>Erysipelotrichaceae</taxon>
        <taxon>Breznakia</taxon>
    </lineage>
</organism>
<feature type="domain" description="PRD" evidence="6">
    <location>
        <begin position="170"/>
        <end position="275"/>
    </location>
</feature>
<dbReference type="InterPro" id="IPR016152">
    <property type="entry name" value="PTrfase/Anion_transptr"/>
</dbReference>
<dbReference type="Pfam" id="PF00359">
    <property type="entry name" value="PTS_EIIA_2"/>
    <property type="match status" value="1"/>
</dbReference>
<dbReference type="EMBL" id="JAUSUR010000009">
    <property type="protein sequence ID" value="MDQ0363016.1"/>
    <property type="molecule type" value="Genomic_DNA"/>
</dbReference>
<dbReference type="Proteomes" id="UP001230220">
    <property type="component" value="Unassembled WGS sequence"/>
</dbReference>
<dbReference type="SUPFAM" id="SSF63520">
    <property type="entry name" value="PTS-regulatory domain, PRD"/>
    <property type="match status" value="2"/>
</dbReference>
<dbReference type="Gene3D" id="3.40.930.10">
    <property type="entry name" value="Mannitol-specific EII, Chain A"/>
    <property type="match status" value="1"/>
</dbReference>
<dbReference type="PROSITE" id="PS51372">
    <property type="entry name" value="PRD_2"/>
    <property type="match status" value="2"/>
</dbReference>
<dbReference type="InterPro" id="IPR036634">
    <property type="entry name" value="PRD_sf"/>
</dbReference>
<keyword evidence="1" id="KW-0677">Repeat</keyword>
<dbReference type="Pfam" id="PF00874">
    <property type="entry name" value="PRD"/>
    <property type="match status" value="2"/>
</dbReference>
<dbReference type="InterPro" id="IPR011608">
    <property type="entry name" value="PRD"/>
</dbReference>
<evidence type="ECO:0000313" key="7">
    <source>
        <dbReference type="EMBL" id="MDQ0363016.1"/>
    </source>
</evidence>
<dbReference type="InterPro" id="IPR036388">
    <property type="entry name" value="WH-like_DNA-bd_sf"/>
</dbReference>
<accession>A0ABU0E7Y1</accession>
<feature type="domain" description="PRD" evidence="6">
    <location>
        <begin position="285"/>
        <end position="391"/>
    </location>
</feature>
<sequence length="636" mass="75064">MKKEKKSDILLTYLLQNSVKRWINSNELSNVLDVSTRQIRNYISSINTEYSEPVIISSKLGYKVNIHSYNNQTKHEKSEIDRQFFIIQKLISNKKGYSILDFERDLYVSDATIDADIQIIKKKLRNYNINITKKKDIYYIKGQEIDFRNLMNMLMREEAYNGSIINSELLNSNHYNQNIKQEIKLILENNDLYANDYYIDNISIHLIIMIERLLHGFTLVNDNSSFIDKKENNEFLVAKQISNFIEKSYNVIINDSELQQIFLLISTHSTNLNHKKININNISEYIDIKYLKITKSILNEVKEHYYISSFNDSFISNLTIHIWNVFERVNNNYYAKNPLTDKIKNNYPLVYDIAVFIATKLFDDYKIQINEDEIAFISFHIGAYFESRTKNSALLKAIYIYADYYSYQEKIIDTIQTRFGNVMNIENILSYKEFQETDNYDADLIITPLSIKTSIEVVQINPFLKDNDYQYLNNTLYDLKEKKRRREIKSMLFNFFHPSLFYKNPNFKDKFDSLKIMGNNIIKKKFASESFYNDVFLRENLSSTAFNNVAVPHAVTESANRSFISIALLPHSIDWGNMNINMIAYIGISKKDRKLFVEFFEEIIEILNNSYNINILLESLDYNDFISKLYSLLNDV</sequence>
<keyword evidence="4" id="KW-0804">Transcription</keyword>
<feature type="domain" description="PTS EIIA type-2" evidence="5">
    <location>
        <begin position="494"/>
        <end position="636"/>
    </location>
</feature>
<dbReference type="SUPFAM" id="SSF55804">
    <property type="entry name" value="Phoshotransferase/anion transport protein"/>
    <property type="match status" value="1"/>
</dbReference>
<keyword evidence="8" id="KW-1185">Reference proteome</keyword>
<dbReference type="PANTHER" id="PTHR30185">
    <property type="entry name" value="CRYPTIC BETA-GLUCOSIDE BGL OPERON ANTITERMINATOR"/>
    <property type="match status" value="1"/>
</dbReference>
<keyword evidence="3" id="KW-0010">Activator</keyword>
<gene>
    <name evidence="7" type="ORF">J2S15_003777</name>
</gene>
<keyword evidence="2" id="KW-0805">Transcription regulation</keyword>
<dbReference type="RefSeq" id="WP_307411450.1">
    <property type="nucleotide sequence ID" value="NZ_JAUSUR010000009.1"/>
</dbReference>
<evidence type="ECO:0000259" key="5">
    <source>
        <dbReference type="PROSITE" id="PS51094"/>
    </source>
</evidence>
<reference evidence="7 8" key="1">
    <citation type="submission" date="2023-07" db="EMBL/GenBank/DDBJ databases">
        <title>Genomic Encyclopedia of Type Strains, Phase IV (KMG-IV): sequencing the most valuable type-strain genomes for metagenomic binning, comparative biology and taxonomic classification.</title>
        <authorList>
            <person name="Goeker M."/>
        </authorList>
    </citation>
    <scope>NUCLEOTIDE SEQUENCE [LARGE SCALE GENOMIC DNA]</scope>
    <source>
        <strain evidence="7 8">DSM 16784</strain>
    </source>
</reference>
<dbReference type="InterPro" id="IPR050661">
    <property type="entry name" value="BglG_antiterminators"/>
</dbReference>
<dbReference type="PANTHER" id="PTHR30185:SF12">
    <property type="entry name" value="TRANSCRIPTIONAL REGULATOR MANR"/>
    <property type="match status" value="1"/>
</dbReference>
<evidence type="ECO:0000256" key="4">
    <source>
        <dbReference type="ARBA" id="ARBA00023163"/>
    </source>
</evidence>
<dbReference type="PROSITE" id="PS51094">
    <property type="entry name" value="PTS_EIIA_TYPE_2"/>
    <property type="match status" value="1"/>
</dbReference>
<dbReference type="InterPro" id="IPR013199">
    <property type="entry name" value="HTH_Mga_DNA-bd_dom"/>
</dbReference>
<protein>
    <submittedName>
        <fullName evidence="7">Lichenan operon transcriptional antiterminator</fullName>
    </submittedName>
</protein>
<dbReference type="InterPro" id="IPR002178">
    <property type="entry name" value="PTS_EIIA_type-2_dom"/>
</dbReference>
<dbReference type="Pfam" id="PF08280">
    <property type="entry name" value="HTH_Mga"/>
    <property type="match status" value="1"/>
</dbReference>
<dbReference type="InterPro" id="IPR007737">
    <property type="entry name" value="Mga_HTH"/>
</dbReference>
<dbReference type="Gene3D" id="1.10.10.10">
    <property type="entry name" value="Winged helix-like DNA-binding domain superfamily/Winged helix DNA-binding domain"/>
    <property type="match status" value="2"/>
</dbReference>
<proteinExistence type="predicted"/>
<evidence type="ECO:0000256" key="1">
    <source>
        <dbReference type="ARBA" id="ARBA00022737"/>
    </source>
</evidence>
<name>A0ABU0E7Y1_9FIRM</name>
<dbReference type="Pfam" id="PF05043">
    <property type="entry name" value="Mga"/>
    <property type="match status" value="1"/>
</dbReference>
<dbReference type="Gene3D" id="1.10.1790.10">
    <property type="entry name" value="PRD domain"/>
    <property type="match status" value="2"/>
</dbReference>
<evidence type="ECO:0000313" key="8">
    <source>
        <dbReference type="Proteomes" id="UP001230220"/>
    </source>
</evidence>
<evidence type="ECO:0000259" key="6">
    <source>
        <dbReference type="PROSITE" id="PS51372"/>
    </source>
</evidence>